<dbReference type="GO" id="GO:0030596">
    <property type="term" value="F:alpha-L-rhamnosidase activity"/>
    <property type="evidence" value="ECO:0007669"/>
    <property type="project" value="UniProtKB-EC"/>
</dbReference>
<feature type="domain" description="Alpha-L-rhamnosidase six-hairpin glycosidase" evidence="4">
    <location>
        <begin position="1"/>
        <end position="43"/>
    </location>
</feature>
<evidence type="ECO:0000256" key="1">
    <source>
        <dbReference type="ARBA" id="ARBA00001445"/>
    </source>
</evidence>
<evidence type="ECO:0000256" key="2">
    <source>
        <dbReference type="ARBA" id="ARBA00012652"/>
    </source>
</evidence>
<dbReference type="GO" id="GO:0005975">
    <property type="term" value="P:carbohydrate metabolic process"/>
    <property type="evidence" value="ECO:0007669"/>
    <property type="project" value="InterPro"/>
</dbReference>
<name>A0A096PB66_FUSPS</name>
<comment type="caution">
    <text evidence="6">The sequence shown here is derived from an EMBL/GenBank/DDBJ whole genome shotgun (WGS) entry which is preliminary data.</text>
</comment>
<reference evidence="6" key="1">
    <citation type="submission" date="2013-05" db="EMBL/GenBank/DDBJ databases">
        <title>Draft genome sequences of six wheat associated Fusarium spp. isolates.</title>
        <authorList>
            <person name="Moolhuijzen P.M."/>
            <person name="Manners J.M."/>
            <person name="Wilcox S."/>
            <person name="Bellgard M.I."/>
            <person name="Gardiner D.M."/>
        </authorList>
    </citation>
    <scope>NUCLEOTIDE SEQUENCE</scope>
    <source>
        <strain evidence="6">CS3220</strain>
    </source>
</reference>
<evidence type="ECO:0000256" key="3">
    <source>
        <dbReference type="ARBA" id="ARBA00022801"/>
    </source>
</evidence>
<proteinExistence type="predicted"/>
<dbReference type="InterPro" id="IPR008928">
    <property type="entry name" value="6-hairpin_glycosidase_sf"/>
</dbReference>
<protein>
    <recommendedName>
        <fullName evidence="2">alpha-L-rhamnosidase</fullName>
        <ecNumber evidence="2">3.2.1.40</ecNumber>
    </recommendedName>
</protein>
<dbReference type="InterPro" id="IPR035398">
    <property type="entry name" value="Bac_rhamnosid_C"/>
</dbReference>
<evidence type="ECO:0000259" key="4">
    <source>
        <dbReference type="Pfam" id="PF17389"/>
    </source>
</evidence>
<dbReference type="Pfam" id="PF17390">
    <property type="entry name" value="Bac_rhamnosid_C"/>
    <property type="match status" value="1"/>
</dbReference>
<organism evidence="6">
    <name type="scientific">Fusarium pseudograminearum CS3220</name>
    <dbReference type="NCBI Taxonomy" id="1318456"/>
    <lineage>
        <taxon>Eukaryota</taxon>
        <taxon>Fungi</taxon>
        <taxon>Dikarya</taxon>
        <taxon>Ascomycota</taxon>
        <taxon>Pezizomycotina</taxon>
        <taxon>Sordariomycetes</taxon>
        <taxon>Hypocreomycetidae</taxon>
        <taxon>Hypocreales</taxon>
        <taxon>Nectriaceae</taxon>
        <taxon>Fusarium</taxon>
    </lineage>
</organism>
<keyword evidence="3" id="KW-0378">Hydrolase</keyword>
<dbReference type="InterPro" id="IPR016007">
    <property type="entry name" value="Alpha_rhamnosid"/>
</dbReference>
<evidence type="ECO:0000259" key="5">
    <source>
        <dbReference type="Pfam" id="PF17390"/>
    </source>
</evidence>
<feature type="domain" description="Alpha-L-rhamnosidase C-terminal" evidence="5">
    <location>
        <begin position="45"/>
        <end position="118"/>
    </location>
</feature>
<dbReference type="PANTHER" id="PTHR33307:SF6">
    <property type="entry name" value="ALPHA-RHAMNOSIDASE (EUROFUNG)-RELATED"/>
    <property type="match status" value="1"/>
</dbReference>
<sequence>MGGTTTWERWDSLLPNGTVNPGEMTSFNHYSFGSVANWMHQVIGGIAPLEPGYKAISIAPIPGGNITHASARLVTGYGTVSTNWRLTDAGFHLKVRIPPNTKAEINLPGTDKKEIVGSGLYEFHQLT</sequence>
<dbReference type="Pfam" id="PF17389">
    <property type="entry name" value="Bac_rhamnosid6H"/>
    <property type="match status" value="1"/>
</dbReference>
<accession>A0A096PB66</accession>
<dbReference type="PANTHER" id="PTHR33307">
    <property type="entry name" value="ALPHA-RHAMNOSIDASE (EUROFUNG)"/>
    <property type="match status" value="1"/>
</dbReference>
<dbReference type="InterPro" id="IPR012341">
    <property type="entry name" value="6hp_glycosidase-like_sf"/>
</dbReference>
<dbReference type="SUPFAM" id="SSF48208">
    <property type="entry name" value="Six-hairpin glycosidases"/>
    <property type="match status" value="1"/>
</dbReference>
<dbReference type="EC" id="3.2.1.40" evidence="2"/>
<dbReference type="InterPro" id="IPR035396">
    <property type="entry name" value="Bac_rhamnosid6H"/>
</dbReference>
<dbReference type="Gene3D" id="1.50.10.10">
    <property type="match status" value="1"/>
</dbReference>
<dbReference type="EMBL" id="CBMC010000768">
    <property type="protein sequence ID" value="CEG02315.1"/>
    <property type="molecule type" value="Genomic_DNA"/>
</dbReference>
<gene>
    <name evidence="6" type="ORF">BN846_0095170</name>
</gene>
<comment type="catalytic activity">
    <reaction evidence="1">
        <text>Hydrolysis of terminal non-reducing alpha-L-rhamnose residues in alpha-L-rhamnosides.</text>
        <dbReference type="EC" id="3.2.1.40"/>
    </reaction>
</comment>
<evidence type="ECO:0000313" key="6">
    <source>
        <dbReference type="EMBL" id="CEG02315.1"/>
    </source>
</evidence>
<dbReference type="AlphaFoldDB" id="A0A096PB66"/>
<dbReference type="Gene3D" id="2.60.420.10">
    <property type="entry name" value="Maltose phosphorylase, domain 3"/>
    <property type="match status" value="1"/>
</dbReference>